<dbReference type="Proteomes" id="UP000214566">
    <property type="component" value="Unassembled WGS sequence"/>
</dbReference>
<sequence>MDAAELQMSANSACMAQAIHQATEGGRAITYAQLDALKARCGE</sequence>
<evidence type="ECO:0000313" key="1">
    <source>
        <dbReference type="EMBL" id="SBP89711.1"/>
    </source>
</evidence>
<proteinExistence type="predicted"/>
<keyword evidence="2" id="KW-1185">Reference proteome</keyword>
<protein>
    <submittedName>
        <fullName evidence="1">Uncharacterized protein</fullName>
    </submittedName>
</protein>
<evidence type="ECO:0000313" key="2">
    <source>
        <dbReference type="Proteomes" id="UP000214566"/>
    </source>
</evidence>
<name>A0A238D917_THIDL</name>
<dbReference type="AlphaFoldDB" id="A0A238D917"/>
<gene>
    <name evidence="1" type="ORF">THIARS_80235</name>
</gene>
<dbReference type="EMBL" id="FLMQ01000057">
    <property type="protein sequence ID" value="SBP89711.1"/>
    <property type="molecule type" value="Genomic_DNA"/>
</dbReference>
<reference evidence="1 2" key="1">
    <citation type="submission" date="2016-06" db="EMBL/GenBank/DDBJ databases">
        <authorList>
            <person name="Kjaerup R.B."/>
            <person name="Dalgaard T.S."/>
            <person name="Juul-Madsen H.R."/>
        </authorList>
    </citation>
    <scope>NUCLEOTIDE SEQUENCE [LARGE SCALE GENOMIC DNA]</scope>
    <source>
        <strain evidence="1 2">DSM 16361</strain>
    </source>
</reference>
<organism evidence="1 2">
    <name type="scientific">Thiomonas delicata</name>
    <name type="common">Thiomonas cuprina</name>
    <dbReference type="NCBI Taxonomy" id="364030"/>
    <lineage>
        <taxon>Bacteria</taxon>
        <taxon>Pseudomonadati</taxon>
        <taxon>Pseudomonadota</taxon>
        <taxon>Betaproteobacteria</taxon>
        <taxon>Burkholderiales</taxon>
        <taxon>Thiomonas</taxon>
    </lineage>
</organism>
<accession>A0A238D917</accession>